<evidence type="ECO:0000313" key="10">
    <source>
        <dbReference type="EMBL" id="MEX6504437.1"/>
    </source>
</evidence>
<feature type="transmembrane region" description="Helical" evidence="6">
    <location>
        <begin position="12"/>
        <end position="33"/>
    </location>
</feature>
<keyword evidence="3" id="KW-0597">Phosphoprotein</keyword>
<evidence type="ECO:0000259" key="8">
    <source>
        <dbReference type="PROSITE" id="PS50112"/>
    </source>
</evidence>
<feature type="domain" description="PAS" evidence="8">
    <location>
        <begin position="1222"/>
        <end position="1275"/>
    </location>
</feature>
<dbReference type="Proteomes" id="UP001560296">
    <property type="component" value="Unassembled WGS sequence"/>
</dbReference>
<evidence type="ECO:0000313" key="11">
    <source>
        <dbReference type="Proteomes" id="UP001560296"/>
    </source>
</evidence>
<dbReference type="EC" id="2.7.13.3" evidence="2"/>
<dbReference type="Gene3D" id="1.10.287.130">
    <property type="match status" value="1"/>
</dbReference>
<evidence type="ECO:0000256" key="1">
    <source>
        <dbReference type="ARBA" id="ARBA00000085"/>
    </source>
</evidence>
<keyword evidence="6" id="KW-0812">Transmembrane</keyword>
<feature type="transmembrane region" description="Helical" evidence="6">
    <location>
        <begin position="45"/>
        <end position="63"/>
    </location>
</feature>
<dbReference type="SMART" id="SM00065">
    <property type="entry name" value="GAF"/>
    <property type="match status" value="2"/>
</dbReference>
<dbReference type="Pfam" id="PF00512">
    <property type="entry name" value="HisKA"/>
    <property type="match status" value="1"/>
</dbReference>
<evidence type="ECO:0000256" key="4">
    <source>
        <dbReference type="ARBA" id="ARBA00022679"/>
    </source>
</evidence>
<evidence type="ECO:0000256" key="5">
    <source>
        <dbReference type="ARBA" id="ARBA00022777"/>
    </source>
</evidence>
<dbReference type="PANTHER" id="PTHR43304">
    <property type="entry name" value="PHYTOCHROME-LIKE PROTEIN CPH1"/>
    <property type="match status" value="1"/>
</dbReference>
<dbReference type="InterPro" id="IPR005467">
    <property type="entry name" value="His_kinase_dom"/>
</dbReference>
<dbReference type="Pfam" id="PF02518">
    <property type="entry name" value="HATPase_c"/>
    <property type="match status" value="1"/>
</dbReference>
<evidence type="ECO:0000256" key="3">
    <source>
        <dbReference type="ARBA" id="ARBA00022553"/>
    </source>
</evidence>
<dbReference type="SMART" id="SM00091">
    <property type="entry name" value="PAS"/>
    <property type="match status" value="4"/>
</dbReference>
<feature type="domain" description="Histidine kinase" evidence="7">
    <location>
        <begin position="1343"/>
        <end position="1557"/>
    </location>
</feature>
<feature type="transmembrane region" description="Helical" evidence="6">
    <location>
        <begin position="203"/>
        <end position="221"/>
    </location>
</feature>
<dbReference type="InterPro" id="IPR001610">
    <property type="entry name" value="PAC"/>
</dbReference>
<dbReference type="SUPFAM" id="SSF47384">
    <property type="entry name" value="Homodimeric domain of signal transducing histidine kinase"/>
    <property type="match status" value="1"/>
</dbReference>
<sequence>MNTSTRSLIAISYLYALTFALLGLSILALLGFYSTEQPSPYNVVMLPDSALGFLFAGLCLLGATRGLRRLCLSSAGLLLGLGLYSLVHNAWDAKDGLGLSLLSSFMRITDGQALLYCMLAVGLSCTANFRASRLLRQGIGVAVITLAATSIMASWWPALEDFRLSARYLNHNLNNLFFILMGVATVILSQLGAANASKTNVQGLAPSAIGIGLTCLAWYLLTLQDLKSVQQLAEQYLEKSAYRLEPLLREHRQQLEHIVYDWPKLRSSDNWMQLQIGSHLRAHPELALFVLLDSDLQVLSPSPRTSSARGEPERLLAEPAVRDWLLEMLRQPASAVHISISPVSTAGSQDMLLAMPLYRLRQPPRLLLSVLRIENRPYSEGGDFWFELVNRPSATSTINTAQESPLERPIGVRRLDLGTGDEWGLRLYLQNPQDVYIMSYLPAFVMLLGVGLGCALILSKLLANLAGEGNFLLQQTNTRLSSSLQRQQQLQMLNERIMQHSVDMLCSLDQQGRFTHVSAACTALLGYAPEELIGRNFIEFVVPEDRRRARATSQALQDGVAIIGYRNRYRRKDGSTVHVRWSSVWVEAERSTFAVGHDISDLVRQEAYAKNQRAILRMISTDQPLTDILDAICRMAEAYEPGTSCSILRASNTGGLRLIAAPSLPKAFIQQFEKHLAQPEARACSAALLTHQQGAIADIASDPRCQSCRDVALAHGLKACRSSPLLSRDDETLGSLILYQRNPMAPDCDQQQLLVTAAQLATLAVERERDHRSLQQSQQRFRSLYSFTPSAILSLDLAGRIESINASAIQLFGVSEARLQGRMGAELLAAEGRDDAEQHFKAACSGEARRFECSSKSLSGDVLELELTYLPIKIDGRITGVFAIAYDVGKRNQMTRDLRQALCHSEHQALLLSDLNTVALSMNRYPERQALLDYLAVQLRTLIGAHQSAISLRQGEGLRQWLMAFSLSDKYAAWRDYQTPANGNGIYRLICENNQPMLLTQEQLQAHPEWRGFSDEASRHPPMRGWLAVPLKSNDGENLGLLQLSDKYDDEFNEDDLAIAQQFAQMSVAALENLRLIQEVREAEQRLQAQLNFTMAITNSVGEGLIAIDGNGLVTFVNPQAAELLDSTIEALQGQRLPSLMPISLPVSRLDDQAESLAQGTCALEQDGTCRHIAYAITSLLHDQQPSGWVLAFRDISLQAQAERSLQERDQLFTLSLELFCLLDSQGHVLQVNPAFIAVLGYPAEAVVGHSCLNVIDPQDHVRLQESLIRLRTGQPLSDLEIRAIDVQGQVLWLQISAALSDDQIVYCAARDITERKATEQRLRTTLTELQRSNNELQEFAYVASHDLQEPLRKIQSFSERLITNSNDMNEQSRDYLQRMRSAAERMQALIRDLLSYSRVGSRHQPLVAVDLDRILDEVLRDMEVTLEGSQAIIQRAPLPPLLGDASQLRQLLQNLLTNAVKFRQPGQAPHIRVYAEQDGAMMWTLCIEDQGIGFDEKYLDRIFAPFQRLHARQTYPGTGIGLAIVKKIVDRHQAQITAHSRPGRGSTFRITFPALQIDATNLGRNL</sequence>
<dbReference type="SMART" id="SM00387">
    <property type="entry name" value="HATPase_c"/>
    <property type="match status" value="1"/>
</dbReference>
<dbReference type="InterPro" id="IPR013656">
    <property type="entry name" value="PAS_4"/>
</dbReference>
<dbReference type="InterPro" id="IPR035965">
    <property type="entry name" value="PAS-like_dom_sf"/>
</dbReference>
<dbReference type="PROSITE" id="PS50112">
    <property type="entry name" value="PAS"/>
    <property type="match status" value="3"/>
</dbReference>
<dbReference type="SUPFAM" id="SSF55781">
    <property type="entry name" value="GAF domain-like"/>
    <property type="match status" value="2"/>
</dbReference>
<dbReference type="InterPro" id="IPR036097">
    <property type="entry name" value="HisK_dim/P_sf"/>
</dbReference>
<dbReference type="InterPro" id="IPR052162">
    <property type="entry name" value="Sensor_kinase/Photoreceptor"/>
</dbReference>
<keyword evidence="6" id="KW-1133">Transmembrane helix</keyword>
<feature type="domain" description="PAS" evidence="8">
    <location>
        <begin position="777"/>
        <end position="847"/>
    </location>
</feature>
<accession>A0ABV3YYM2</accession>
<dbReference type="CDD" id="cd00130">
    <property type="entry name" value="PAS"/>
    <property type="match status" value="4"/>
</dbReference>
<keyword evidence="6" id="KW-0472">Membrane</keyword>
<dbReference type="EMBL" id="JBFTEG010000026">
    <property type="protein sequence ID" value="MEX6504437.1"/>
    <property type="molecule type" value="Genomic_DNA"/>
</dbReference>
<keyword evidence="4" id="KW-0808">Transferase</keyword>
<proteinExistence type="predicted"/>
<keyword evidence="5" id="KW-0418">Kinase</keyword>
<dbReference type="InterPro" id="IPR004358">
    <property type="entry name" value="Sig_transdc_His_kin-like_C"/>
</dbReference>
<reference evidence="10 11" key="1">
    <citation type="submission" date="2024-07" db="EMBL/GenBank/DDBJ databases">
        <authorList>
            <person name="Li M."/>
        </authorList>
    </citation>
    <scope>NUCLEOTIDE SEQUENCE [LARGE SCALE GENOMIC DNA]</scope>
    <source>
        <strain evidence="10 11">25A3E</strain>
    </source>
</reference>
<name>A0ABV3YYM2_9PSED</name>
<dbReference type="Gene3D" id="3.30.450.20">
    <property type="entry name" value="PAS domain"/>
    <property type="match status" value="4"/>
</dbReference>
<dbReference type="Pfam" id="PF08448">
    <property type="entry name" value="PAS_4"/>
    <property type="match status" value="1"/>
</dbReference>
<dbReference type="InterPro" id="IPR029016">
    <property type="entry name" value="GAF-like_dom_sf"/>
</dbReference>
<dbReference type="SMART" id="SM00086">
    <property type="entry name" value="PAC"/>
    <property type="match status" value="4"/>
</dbReference>
<comment type="catalytic activity">
    <reaction evidence="1">
        <text>ATP + protein L-histidine = ADP + protein N-phospho-L-histidine.</text>
        <dbReference type="EC" id="2.7.13.3"/>
    </reaction>
</comment>
<dbReference type="InterPro" id="IPR013767">
    <property type="entry name" value="PAS_fold"/>
</dbReference>
<dbReference type="NCBIfam" id="TIGR00229">
    <property type="entry name" value="sensory_box"/>
    <property type="match status" value="4"/>
</dbReference>
<dbReference type="Gene3D" id="3.30.565.10">
    <property type="entry name" value="Histidine kinase-like ATPase, C-terminal domain"/>
    <property type="match status" value="1"/>
</dbReference>
<keyword evidence="11" id="KW-1185">Reference proteome</keyword>
<feature type="transmembrane region" description="Helical" evidence="6">
    <location>
        <begin position="70"/>
        <end position="91"/>
    </location>
</feature>
<dbReference type="RefSeq" id="WP_369289372.1">
    <property type="nucleotide sequence ID" value="NZ_JBFTEG010000026.1"/>
</dbReference>
<gene>
    <name evidence="10" type="ORF">AB5S05_20480</name>
</gene>
<dbReference type="PANTHER" id="PTHR43304:SF1">
    <property type="entry name" value="PAC DOMAIN-CONTAINING PROTEIN"/>
    <property type="match status" value="1"/>
</dbReference>
<feature type="domain" description="PAC" evidence="9">
    <location>
        <begin position="1278"/>
        <end position="1325"/>
    </location>
</feature>
<dbReference type="Pfam" id="PF13426">
    <property type="entry name" value="PAS_9"/>
    <property type="match status" value="1"/>
</dbReference>
<feature type="transmembrane region" description="Helical" evidence="6">
    <location>
        <begin position="176"/>
        <end position="196"/>
    </location>
</feature>
<evidence type="ECO:0000259" key="7">
    <source>
        <dbReference type="PROSITE" id="PS50109"/>
    </source>
</evidence>
<dbReference type="Pfam" id="PF00989">
    <property type="entry name" value="PAS"/>
    <property type="match status" value="2"/>
</dbReference>
<dbReference type="InterPro" id="IPR036890">
    <property type="entry name" value="HATPase_C_sf"/>
</dbReference>
<dbReference type="Pfam" id="PF01590">
    <property type="entry name" value="GAF"/>
    <property type="match status" value="2"/>
</dbReference>
<dbReference type="InterPro" id="IPR000700">
    <property type="entry name" value="PAS-assoc_C"/>
</dbReference>
<organism evidence="10 11">
    <name type="scientific">Pseudomonas zhanjiangensis</name>
    <dbReference type="NCBI Taxonomy" id="3239015"/>
    <lineage>
        <taxon>Bacteria</taxon>
        <taxon>Pseudomonadati</taxon>
        <taxon>Pseudomonadota</taxon>
        <taxon>Gammaproteobacteria</taxon>
        <taxon>Pseudomonadales</taxon>
        <taxon>Pseudomonadaceae</taxon>
        <taxon>Pseudomonas</taxon>
    </lineage>
</organism>
<dbReference type="InterPro" id="IPR000014">
    <property type="entry name" value="PAS"/>
</dbReference>
<comment type="caution">
    <text evidence="10">The sequence shown here is derived from an EMBL/GenBank/DDBJ whole genome shotgun (WGS) entry which is preliminary data.</text>
</comment>
<dbReference type="SUPFAM" id="SSF55874">
    <property type="entry name" value="ATPase domain of HSP90 chaperone/DNA topoisomerase II/histidine kinase"/>
    <property type="match status" value="1"/>
</dbReference>
<feature type="transmembrane region" description="Helical" evidence="6">
    <location>
        <begin position="138"/>
        <end position="156"/>
    </location>
</feature>
<evidence type="ECO:0000256" key="2">
    <source>
        <dbReference type="ARBA" id="ARBA00012438"/>
    </source>
</evidence>
<evidence type="ECO:0000256" key="6">
    <source>
        <dbReference type="SAM" id="Phobius"/>
    </source>
</evidence>
<dbReference type="SMART" id="SM00388">
    <property type="entry name" value="HisKA"/>
    <property type="match status" value="1"/>
</dbReference>
<evidence type="ECO:0000259" key="9">
    <source>
        <dbReference type="PROSITE" id="PS50113"/>
    </source>
</evidence>
<dbReference type="SUPFAM" id="SSF55785">
    <property type="entry name" value="PYP-like sensor domain (PAS domain)"/>
    <property type="match status" value="4"/>
</dbReference>
<feature type="domain" description="PAS" evidence="8">
    <location>
        <begin position="495"/>
        <end position="560"/>
    </location>
</feature>
<dbReference type="InterPro" id="IPR003018">
    <property type="entry name" value="GAF"/>
</dbReference>
<dbReference type="PRINTS" id="PR00344">
    <property type="entry name" value="BCTRLSENSOR"/>
</dbReference>
<dbReference type="InterPro" id="IPR003594">
    <property type="entry name" value="HATPase_dom"/>
</dbReference>
<dbReference type="CDD" id="cd00082">
    <property type="entry name" value="HisKA"/>
    <property type="match status" value="1"/>
</dbReference>
<dbReference type="PROSITE" id="PS50109">
    <property type="entry name" value="HIS_KIN"/>
    <property type="match status" value="1"/>
</dbReference>
<dbReference type="PROSITE" id="PS50113">
    <property type="entry name" value="PAC"/>
    <property type="match status" value="1"/>
</dbReference>
<protein>
    <recommendedName>
        <fullName evidence="2">histidine kinase</fullName>
        <ecNumber evidence="2">2.7.13.3</ecNumber>
    </recommendedName>
</protein>
<dbReference type="InterPro" id="IPR003661">
    <property type="entry name" value="HisK_dim/P_dom"/>
</dbReference>
<feature type="transmembrane region" description="Helical" evidence="6">
    <location>
        <begin position="435"/>
        <end position="458"/>
    </location>
</feature>
<dbReference type="Gene3D" id="3.30.450.40">
    <property type="match status" value="2"/>
</dbReference>